<evidence type="ECO:0000313" key="4">
    <source>
        <dbReference type="WBParaSite" id="SBAD_0000418601-mRNA-1"/>
    </source>
</evidence>
<feature type="domain" description="Endonuclease/exonuclease/phosphatase" evidence="1">
    <location>
        <begin position="50"/>
        <end position="155"/>
    </location>
</feature>
<dbReference type="Pfam" id="PF03372">
    <property type="entry name" value="Exo_endo_phos"/>
    <property type="match status" value="1"/>
</dbReference>
<proteinExistence type="predicted"/>
<protein>
    <submittedName>
        <fullName evidence="4">Endo/exonuclease/phosphatase domain-containing protein</fullName>
    </submittedName>
</protein>
<keyword evidence="3" id="KW-1185">Reference proteome</keyword>
<dbReference type="InterPro" id="IPR005135">
    <property type="entry name" value="Endo/exonuclease/phosphatase"/>
</dbReference>
<dbReference type="Proteomes" id="UP000270296">
    <property type="component" value="Unassembled WGS sequence"/>
</dbReference>
<dbReference type="OrthoDB" id="428734at2759"/>
<organism evidence="4">
    <name type="scientific">Soboliphyme baturini</name>
    <dbReference type="NCBI Taxonomy" id="241478"/>
    <lineage>
        <taxon>Eukaryota</taxon>
        <taxon>Metazoa</taxon>
        <taxon>Ecdysozoa</taxon>
        <taxon>Nematoda</taxon>
        <taxon>Enoplea</taxon>
        <taxon>Dorylaimia</taxon>
        <taxon>Dioctophymatida</taxon>
        <taxon>Dioctophymatoidea</taxon>
        <taxon>Soboliphymatidae</taxon>
        <taxon>Soboliphyme</taxon>
    </lineage>
</organism>
<evidence type="ECO:0000259" key="1">
    <source>
        <dbReference type="Pfam" id="PF03372"/>
    </source>
</evidence>
<dbReference type="GO" id="GO:0000175">
    <property type="term" value="F:3'-5'-RNA exonuclease activity"/>
    <property type="evidence" value="ECO:0007669"/>
    <property type="project" value="TreeGrafter"/>
</dbReference>
<dbReference type="EMBL" id="UZAM01008068">
    <property type="protein sequence ID" value="VDP03070.1"/>
    <property type="molecule type" value="Genomic_DNA"/>
</dbReference>
<dbReference type="InterPro" id="IPR036691">
    <property type="entry name" value="Endo/exonu/phosph_ase_sf"/>
</dbReference>
<dbReference type="InterPro" id="IPR050410">
    <property type="entry name" value="CCR4/nocturin_mRNA_transcr"/>
</dbReference>
<accession>A0A183IK64</accession>
<evidence type="ECO:0000313" key="3">
    <source>
        <dbReference type="Proteomes" id="UP000270296"/>
    </source>
</evidence>
<name>A0A183IK64_9BILA</name>
<reference evidence="4" key="1">
    <citation type="submission" date="2016-06" db="UniProtKB">
        <authorList>
            <consortium name="WormBaseParasite"/>
        </authorList>
    </citation>
    <scope>IDENTIFICATION</scope>
</reference>
<sequence>MNRPLAVCTAHIHWDPELCDVKLVQTMMLVQELDKVLKKLETTYNIPYDHLPTLICGDLNSLPESGVCEFLSTGMINSHHPELKDFRGQSCLKGLSSGGPVDVCTHPLQLQSAYEPVDIPFTNYTGDFKGVIDYVYFSPASLLRLGVLGPLQPEWFLENKIVGCPHPSIPSDRKSTLITFTLADFLEIYG</sequence>
<dbReference type="SUPFAM" id="SSF56219">
    <property type="entry name" value="DNase I-like"/>
    <property type="match status" value="1"/>
</dbReference>
<dbReference type="AlphaFoldDB" id="A0A183IK64"/>
<dbReference type="WBParaSite" id="SBAD_0000418601-mRNA-1">
    <property type="protein sequence ID" value="SBAD_0000418601-mRNA-1"/>
    <property type="gene ID" value="SBAD_0000418601"/>
</dbReference>
<dbReference type="PANTHER" id="PTHR12121:SF100">
    <property type="entry name" value="POLY(A)-SPECIFIC RIBONUCLEASE"/>
    <property type="match status" value="1"/>
</dbReference>
<dbReference type="Gene3D" id="3.60.10.10">
    <property type="entry name" value="Endonuclease/exonuclease/phosphatase"/>
    <property type="match status" value="1"/>
</dbReference>
<dbReference type="PANTHER" id="PTHR12121">
    <property type="entry name" value="CARBON CATABOLITE REPRESSOR PROTEIN 4"/>
    <property type="match status" value="1"/>
</dbReference>
<evidence type="ECO:0000313" key="2">
    <source>
        <dbReference type="EMBL" id="VDP03070.1"/>
    </source>
</evidence>
<gene>
    <name evidence="2" type="ORF">SBAD_LOCUS4010</name>
</gene>
<reference evidence="2 3" key="2">
    <citation type="submission" date="2018-11" db="EMBL/GenBank/DDBJ databases">
        <authorList>
            <consortium name="Pathogen Informatics"/>
        </authorList>
    </citation>
    <scope>NUCLEOTIDE SEQUENCE [LARGE SCALE GENOMIC DNA]</scope>
</reference>